<proteinExistence type="inferred from homology"/>
<feature type="transmembrane region" description="Helical" evidence="9">
    <location>
        <begin position="55"/>
        <end position="72"/>
    </location>
</feature>
<evidence type="ECO:0000256" key="5">
    <source>
        <dbReference type="ARBA" id="ARBA00022692"/>
    </source>
</evidence>
<comment type="similarity">
    <text evidence="8 9">Belongs to the TRAP transporter small permease family.</text>
</comment>
<comment type="function">
    <text evidence="9">Part of the tripartite ATP-independent periplasmic (TRAP) transport system.</text>
</comment>
<comment type="subunit">
    <text evidence="9">The complex comprises the extracytoplasmic solute receptor protein and the two transmembrane proteins.</text>
</comment>
<keyword evidence="3" id="KW-1003">Cell membrane</keyword>
<keyword evidence="7 9" id="KW-0472">Membrane</keyword>
<dbReference type="InterPro" id="IPR007387">
    <property type="entry name" value="TRAP_DctQ"/>
</dbReference>
<evidence type="ECO:0000259" key="10">
    <source>
        <dbReference type="Pfam" id="PF04290"/>
    </source>
</evidence>
<dbReference type="EMBL" id="VHLG01000002">
    <property type="protein sequence ID" value="TPW32405.1"/>
    <property type="molecule type" value="Genomic_DNA"/>
</dbReference>
<evidence type="ECO:0000256" key="1">
    <source>
        <dbReference type="ARBA" id="ARBA00004429"/>
    </source>
</evidence>
<evidence type="ECO:0000313" key="11">
    <source>
        <dbReference type="EMBL" id="TPW32405.1"/>
    </source>
</evidence>
<evidence type="ECO:0000256" key="4">
    <source>
        <dbReference type="ARBA" id="ARBA00022519"/>
    </source>
</evidence>
<dbReference type="OrthoDB" id="9797534at2"/>
<evidence type="ECO:0000256" key="7">
    <source>
        <dbReference type="ARBA" id="ARBA00023136"/>
    </source>
</evidence>
<sequence length="179" mass="19572">MLEISPNNPIRRGLDGLYHLAGYLASACLVAMLGVIVAQMVARWSALIFPGGAEYAGYLMAASSFLAFAYALNHGTHIRVNLFLTALGRFRFLGEFWCLAIAAAASTYMAWYAVKLVYWSRKLHDISQGQDATLLWYVQLPVAVGAVLLALAFVDNLVTLILTGQSNIAENPEDQEQAE</sequence>
<protein>
    <recommendedName>
        <fullName evidence="9">TRAP transporter small permease protein</fullName>
    </recommendedName>
</protein>
<keyword evidence="2 9" id="KW-0813">Transport</keyword>
<dbReference type="AlphaFoldDB" id="A0A506UGF2"/>
<dbReference type="PANTHER" id="PTHR35011:SF10">
    <property type="entry name" value="TRAP TRANSPORTER SMALL PERMEASE PROTEIN"/>
    <property type="match status" value="1"/>
</dbReference>
<dbReference type="GO" id="GO:0022857">
    <property type="term" value="F:transmembrane transporter activity"/>
    <property type="evidence" value="ECO:0007669"/>
    <property type="project" value="UniProtKB-UniRule"/>
</dbReference>
<feature type="transmembrane region" description="Helical" evidence="9">
    <location>
        <begin position="20"/>
        <end position="43"/>
    </location>
</feature>
<dbReference type="RefSeq" id="WP_141147915.1">
    <property type="nucleotide sequence ID" value="NZ_VHLG01000002.1"/>
</dbReference>
<evidence type="ECO:0000256" key="3">
    <source>
        <dbReference type="ARBA" id="ARBA00022475"/>
    </source>
</evidence>
<comment type="caution">
    <text evidence="11">The sequence shown here is derived from an EMBL/GenBank/DDBJ whole genome shotgun (WGS) entry which is preliminary data.</text>
</comment>
<dbReference type="Proteomes" id="UP000318801">
    <property type="component" value="Unassembled WGS sequence"/>
</dbReference>
<keyword evidence="12" id="KW-1185">Reference proteome</keyword>
<evidence type="ECO:0000256" key="9">
    <source>
        <dbReference type="RuleBase" id="RU369079"/>
    </source>
</evidence>
<keyword evidence="4 9" id="KW-0997">Cell inner membrane</keyword>
<feature type="transmembrane region" description="Helical" evidence="9">
    <location>
        <begin position="134"/>
        <end position="154"/>
    </location>
</feature>
<reference evidence="11 12" key="1">
    <citation type="submission" date="2019-06" db="EMBL/GenBank/DDBJ databases">
        <authorList>
            <person name="Li M."/>
        </authorList>
    </citation>
    <scope>NUCLEOTIDE SEQUENCE [LARGE SCALE GENOMIC DNA]</scope>
    <source>
        <strain evidence="11 12">BGMRC2036</strain>
    </source>
</reference>
<comment type="subcellular location">
    <subcellularLocation>
        <location evidence="1 9">Cell inner membrane</location>
        <topology evidence="1 9">Multi-pass membrane protein</topology>
    </subcellularLocation>
</comment>
<evidence type="ECO:0000256" key="8">
    <source>
        <dbReference type="ARBA" id="ARBA00038436"/>
    </source>
</evidence>
<feature type="transmembrane region" description="Helical" evidence="9">
    <location>
        <begin position="92"/>
        <end position="114"/>
    </location>
</feature>
<dbReference type="PANTHER" id="PTHR35011">
    <property type="entry name" value="2,3-DIKETO-L-GULONATE TRAP TRANSPORTER SMALL PERMEASE PROTEIN YIAM"/>
    <property type="match status" value="1"/>
</dbReference>
<evidence type="ECO:0000256" key="6">
    <source>
        <dbReference type="ARBA" id="ARBA00022989"/>
    </source>
</evidence>
<name>A0A506UGF2_9HYPH</name>
<dbReference type="GO" id="GO:0005886">
    <property type="term" value="C:plasma membrane"/>
    <property type="evidence" value="ECO:0007669"/>
    <property type="project" value="UniProtKB-SubCell"/>
</dbReference>
<dbReference type="InterPro" id="IPR055348">
    <property type="entry name" value="DctQ"/>
</dbReference>
<keyword evidence="6 9" id="KW-1133">Transmembrane helix</keyword>
<dbReference type="GO" id="GO:0015740">
    <property type="term" value="P:C4-dicarboxylate transport"/>
    <property type="evidence" value="ECO:0007669"/>
    <property type="project" value="TreeGrafter"/>
</dbReference>
<evidence type="ECO:0000256" key="2">
    <source>
        <dbReference type="ARBA" id="ARBA00022448"/>
    </source>
</evidence>
<evidence type="ECO:0000313" key="12">
    <source>
        <dbReference type="Proteomes" id="UP000318801"/>
    </source>
</evidence>
<feature type="domain" description="Tripartite ATP-independent periplasmic transporters DctQ component" evidence="10">
    <location>
        <begin position="32"/>
        <end position="161"/>
    </location>
</feature>
<keyword evidence="5 9" id="KW-0812">Transmembrane</keyword>
<accession>A0A506UGF2</accession>
<dbReference type="Pfam" id="PF04290">
    <property type="entry name" value="DctQ"/>
    <property type="match status" value="1"/>
</dbReference>
<organism evidence="11 12">
    <name type="scientific">Martelella alba</name>
    <dbReference type="NCBI Taxonomy" id="2590451"/>
    <lineage>
        <taxon>Bacteria</taxon>
        <taxon>Pseudomonadati</taxon>
        <taxon>Pseudomonadota</taxon>
        <taxon>Alphaproteobacteria</taxon>
        <taxon>Hyphomicrobiales</taxon>
        <taxon>Aurantimonadaceae</taxon>
        <taxon>Martelella</taxon>
    </lineage>
</organism>
<gene>
    <name evidence="11" type="ORF">FJU08_05235</name>
</gene>